<protein>
    <submittedName>
        <fullName evidence="1">Uncharacterized protein</fullName>
    </submittedName>
</protein>
<reference evidence="1" key="2">
    <citation type="journal article" date="2015" name="Fish Shellfish Immunol.">
        <title>Early steps in the European eel (Anguilla anguilla)-Vibrio vulnificus interaction in the gills: Role of the RtxA13 toxin.</title>
        <authorList>
            <person name="Callol A."/>
            <person name="Pajuelo D."/>
            <person name="Ebbesson L."/>
            <person name="Teles M."/>
            <person name="MacKenzie S."/>
            <person name="Amaro C."/>
        </authorList>
    </citation>
    <scope>NUCLEOTIDE SEQUENCE</scope>
</reference>
<sequence length="29" mass="3454">MVLLSFQFPLGPAFYIFFTSATETQTWFY</sequence>
<proteinExistence type="predicted"/>
<name>A0A0E9RKQ0_ANGAN</name>
<organism evidence="1">
    <name type="scientific">Anguilla anguilla</name>
    <name type="common">European freshwater eel</name>
    <name type="synonym">Muraena anguilla</name>
    <dbReference type="NCBI Taxonomy" id="7936"/>
    <lineage>
        <taxon>Eukaryota</taxon>
        <taxon>Metazoa</taxon>
        <taxon>Chordata</taxon>
        <taxon>Craniata</taxon>
        <taxon>Vertebrata</taxon>
        <taxon>Euteleostomi</taxon>
        <taxon>Actinopterygii</taxon>
        <taxon>Neopterygii</taxon>
        <taxon>Teleostei</taxon>
        <taxon>Anguilliformes</taxon>
        <taxon>Anguillidae</taxon>
        <taxon>Anguilla</taxon>
    </lineage>
</organism>
<evidence type="ECO:0000313" key="1">
    <source>
        <dbReference type="EMBL" id="JAH28913.1"/>
    </source>
</evidence>
<dbReference type="EMBL" id="GBXM01079664">
    <property type="protein sequence ID" value="JAH28913.1"/>
    <property type="molecule type" value="Transcribed_RNA"/>
</dbReference>
<accession>A0A0E9RKQ0</accession>
<reference evidence="1" key="1">
    <citation type="submission" date="2014-11" db="EMBL/GenBank/DDBJ databases">
        <authorList>
            <person name="Amaro Gonzalez C."/>
        </authorList>
    </citation>
    <scope>NUCLEOTIDE SEQUENCE</scope>
</reference>
<dbReference type="AlphaFoldDB" id="A0A0E9RKQ0"/>